<dbReference type="Gene3D" id="3.40.50.300">
    <property type="entry name" value="P-loop containing nucleotide triphosphate hydrolases"/>
    <property type="match status" value="1"/>
</dbReference>
<dbReference type="SUPFAM" id="SSF52540">
    <property type="entry name" value="P-loop containing nucleoside triphosphate hydrolases"/>
    <property type="match status" value="1"/>
</dbReference>
<dbReference type="Proteomes" id="UP001560019">
    <property type="component" value="Unassembled WGS sequence"/>
</dbReference>
<organism evidence="1 2">
    <name type="scientific">Rhodovulum iodosum</name>
    <dbReference type="NCBI Taxonomy" id="68291"/>
    <lineage>
        <taxon>Bacteria</taxon>
        <taxon>Pseudomonadati</taxon>
        <taxon>Pseudomonadota</taxon>
        <taxon>Alphaproteobacteria</taxon>
        <taxon>Rhodobacterales</taxon>
        <taxon>Paracoccaceae</taxon>
        <taxon>Rhodovulum</taxon>
    </lineage>
</organism>
<gene>
    <name evidence="1" type="ORF">Ga0609869_003255</name>
</gene>
<proteinExistence type="predicted"/>
<name>A0ABV3XX23_9RHOB</name>
<reference evidence="1 2" key="1">
    <citation type="submission" date="2024-06" db="EMBL/GenBank/DDBJ databases">
        <title>Genome of Rhodovulum iodosum, a marine photoferrotroph.</title>
        <authorList>
            <person name="Bianchini G."/>
            <person name="Nikeleit V."/>
            <person name="Kappler A."/>
            <person name="Bryce C."/>
            <person name="Sanchez-Baracaldo P."/>
        </authorList>
    </citation>
    <scope>NUCLEOTIDE SEQUENCE [LARGE SCALE GENOMIC DNA]</scope>
    <source>
        <strain evidence="1 2">UT/N1</strain>
    </source>
</reference>
<evidence type="ECO:0000313" key="1">
    <source>
        <dbReference type="EMBL" id="MEX5729902.1"/>
    </source>
</evidence>
<comment type="caution">
    <text evidence="1">The sequence shown here is derived from an EMBL/GenBank/DDBJ whole genome shotgun (WGS) entry which is preliminary data.</text>
</comment>
<keyword evidence="2" id="KW-1185">Reference proteome</keyword>
<sequence>MQRGVWGGPVGTLFIHIGHDKTGSSYLQAYLARNADALGARGILYPGRTRAMARAAAGGVSSGNGRFFEAPEALEAAARERAGRDVLLSYEGFFNALNARPGETLARFQSWRSALGLDEIRVLLFTRNPVGHAASAYQQMVKSGKVRHAPDRYFLNYRRPQQVWKVMGRVGAAPGVTLDLRNYDACRADLLGELSRWLGLADFDWAAPPVEQVNRSMTAAEIRLLLALNRVLPRASLIVANGFAEAMPGLASTRALPGRGVQKKMIDANADAIARVNARMPDPAQRYRVDYADPGDAGAGRGLSLRHYLVMAGCLSALPVRAAAAALGRA</sequence>
<dbReference type="InterPro" id="IPR027417">
    <property type="entry name" value="P-loop_NTPase"/>
</dbReference>
<evidence type="ECO:0000313" key="2">
    <source>
        <dbReference type="Proteomes" id="UP001560019"/>
    </source>
</evidence>
<accession>A0ABV3XX23</accession>
<dbReference type="EMBL" id="JBEHHI010000003">
    <property type="protein sequence ID" value="MEX5729902.1"/>
    <property type="molecule type" value="Genomic_DNA"/>
</dbReference>
<protein>
    <recommendedName>
        <fullName evidence="3">Sulfotransferase family protein</fullName>
    </recommendedName>
</protein>
<dbReference type="RefSeq" id="WP_125404503.1">
    <property type="nucleotide sequence ID" value="NZ_JBEHHI010000003.1"/>
</dbReference>
<evidence type="ECO:0008006" key="3">
    <source>
        <dbReference type="Google" id="ProtNLM"/>
    </source>
</evidence>